<evidence type="ECO:0000256" key="2">
    <source>
        <dbReference type="ARBA" id="ARBA00022801"/>
    </source>
</evidence>
<organism evidence="10 11">
    <name type="scientific">Sphingomonas albertensis</name>
    <dbReference type="NCBI Taxonomy" id="2762591"/>
    <lineage>
        <taxon>Bacteria</taxon>
        <taxon>Pseudomonadati</taxon>
        <taxon>Pseudomonadota</taxon>
        <taxon>Alphaproteobacteria</taxon>
        <taxon>Sphingomonadales</taxon>
        <taxon>Sphingomonadaceae</taxon>
        <taxon>Sphingomonas</taxon>
    </lineage>
</organism>
<gene>
    <name evidence="10" type="ORF">H8S47_12085</name>
</gene>
<dbReference type="PIRSF" id="PIRSF006336">
    <property type="entry name" value="B-gal"/>
    <property type="match status" value="1"/>
</dbReference>
<evidence type="ECO:0000256" key="3">
    <source>
        <dbReference type="ARBA" id="ARBA00023295"/>
    </source>
</evidence>
<dbReference type="PANTHER" id="PTHR23421">
    <property type="entry name" value="BETA-GALACTOSIDASE RELATED"/>
    <property type="match status" value="1"/>
</dbReference>
<feature type="domain" description="Glycoside hydrolase 35 catalytic" evidence="7">
    <location>
        <begin position="40"/>
        <end position="354"/>
    </location>
</feature>
<dbReference type="InterPro" id="IPR008979">
    <property type="entry name" value="Galactose-bd-like_sf"/>
</dbReference>
<dbReference type="SUPFAM" id="SSF51445">
    <property type="entry name" value="(Trans)glycosidases"/>
    <property type="match status" value="1"/>
</dbReference>
<dbReference type="InterPro" id="IPR019801">
    <property type="entry name" value="Glyco_hydro_35_CS"/>
</dbReference>
<comment type="similarity">
    <text evidence="1 5">Belongs to the glycosyl hydrolase 35 family.</text>
</comment>
<keyword evidence="6" id="KW-0732">Signal</keyword>
<feature type="domain" description="Beta-galactosidase 1-like first all-beta" evidence="8">
    <location>
        <begin position="398"/>
        <end position="508"/>
    </location>
</feature>
<keyword evidence="11" id="KW-1185">Reference proteome</keyword>
<dbReference type="Gene3D" id="2.60.120.260">
    <property type="entry name" value="Galactose-binding domain-like"/>
    <property type="match status" value="2"/>
</dbReference>
<dbReference type="Gene3D" id="3.20.20.80">
    <property type="entry name" value="Glycosidases"/>
    <property type="match status" value="1"/>
</dbReference>
<evidence type="ECO:0000256" key="5">
    <source>
        <dbReference type="RuleBase" id="RU003679"/>
    </source>
</evidence>
<evidence type="ECO:0000256" key="4">
    <source>
        <dbReference type="RuleBase" id="RU000675"/>
    </source>
</evidence>
<evidence type="ECO:0000256" key="1">
    <source>
        <dbReference type="ARBA" id="ARBA00009809"/>
    </source>
</evidence>
<dbReference type="Pfam" id="PF21467">
    <property type="entry name" value="BetaGal_gal-bd"/>
    <property type="match status" value="1"/>
</dbReference>
<dbReference type="Pfam" id="PF21317">
    <property type="entry name" value="BetaGal_ABD_1"/>
    <property type="match status" value="1"/>
</dbReference>
<comment type="catalytic activity">
    <reaction evidence="4">
        <text>Hydrolysis of terminal non-reducing beta-D-galactose residues in beta-D-galactosides.</text>
        <dbReference type="EC" id="3.2.1.23"/>
    </reaction>
</comment>
<keyword evidence="2 4" id="KW-0378">Hydrolase</keyword>
<dbReference type="InterPro" id="IPR048913">
    <property type="entry name" value="BetaGal_gal-bd"/>
</dbReference>
<evidence type="ECO:0000313" key="11">
    <source>
        <dbReference type="Proteomes" id="UP000597613"/>
    </source>
</evidence>
<evidence type="ECO:0000259" key="8">
    <source>
        <dbReference type="Pfam" id="PF21317"/>
    </source>
</evidence>
<dbReference type="InterPro" id="IPR017853">
    <property type="entry name" value="GH"/>
</dbReference>
<evidence type="ECO:0000259" key="7">
    <source>
        <dbReference type="Pfam" id="PF01301"/>
    </source>
</evidence>
<dbReference type="Pfam" id="PF01301">
    <property type="entry name" value="Glyco_hydro_35"/>
    <property type="match status" value="1"/>
</dbReference>
<evidence type="ECO:0000313" key="10">
    <source>
        <dbReference type="EMBL" id="MBC3942415.1"/>
    </source>
</evidence>
<feature type="signal peptide" evidence="6">
    <location>
        <begin position="1"/>
        <end position="27"/>
    </location>
</feature>
<protein>
    <recommendedName>
        <fullName evidence="4">Beta-galactosidase</fullName>
        <ecNumber evidence="4">3.2.1.23</ecNumber>
    </recommendedName>
</protein>
<name>A0ABR7APP1_9SPHN</name>
<dbReference type="PROSITE" id="PS01182">
    <property type="entry name" value="GLYCOSYL_HYDROL_F35"/>
    <property type="match status" value="1"/>
</dbReference>
<evidence type="ECO:0000259" key="9">
    <source>
        <dbReference type="Pfam" id="PF21467"/>
    </source>
</evidence>
<dbReference type="EC" id="3.2.1.23" evidence="4"/>
<dbReference type="InterPro" id="IPR031330">
    <property type="entry name" value="Gly_Hdrlase_35_cat"/>
</dbReference>
<proteinExistence type="inferred from homology"/>
<dbReference type="Proteomes" id="UP000597613">
    <property type="component" value="Unassembled WGS sequence"/>
</dbReference>
<dbReference type="EMBL" id="JACONT010000025">
    <property type="protein sequence ID" value="MBC3942415.1"/>
    <property type="molecule type" value="Genomic_DNA"/>
</dbReference>
<dbReference type="InterPro" id="IPR026283">
    <property type="entry name" value="B-gal_1-like"/>
</dbReference>
<dbReference type="SUPFAM" id="SSF49785">
    <property type="entry name" value="Galactose-binding domain-like"/>
    <property type="match status" value="1"/>
</dbReference>
<feature type="domain" description="Beta-galactosidase galactose-binding" evidence="9">
    <location>
        <begin position="526"/>
        <end position="584"/>
    </location>
</feature>
<dbReference type="InterPro" id="IPR001944">
    <property type="entry name" value="Glycoside_Hdrlase_35"/>
</dbReference>
<keyword evidence="3 4" id="KW-0326">Glycosidase</keyword>
<reference evidence="10 11" key="1">
    <citation type="submission" date="2020-08" db="EMBL/GenBank/DDBJ databases">
        <title>Putative novel bacterial strains isolated from necrotic wheat leaf tissues caused by Xanthomonas translucens.</title>
        <authorList>
            <person name="Tambong J.T."/>
        </authorList>
    </citation>
    <scope>NUCLEOTIDE SEQUENCE [LARGE SCALE GENOMIC DNA]</scope>
    <source>
        <strain evidence="11">DOAB 1063</strain>
    </source>
</reference>
<evidence type="ECO:0000256" key="6">
    <source>
        <dbReference type="SAM" id="SignalP"/>
    </source>
</evidence>
<feature type="chain" id="PRO_5045599930" description="Beta-galactosidase" evidence="6">
    <location>
        <begin position="28"/>
        <end position="617"/>
    </location>
</feature>
<sequence length="617" mass="67859">MPRIGRWISGAALASLALAAASTAADAVTPARSFSVSGSQFLKDGKPYQVISAEMHYVRIPRAYWRDRLRKAKAMGLNTITTYAFWNVHEPRPGIYDFQGQNDIAAFIRDAQAEGLDVILRPGPYVCAEWELGGYPSWLLKDRGLVLRSTDPKYTTAVERWLVQLGKQVAPLLLRRGGPIIAIQLENEYGAFGDDTAYLRGLQVSYRRAGLADGVLFTSNQPSDLAKGSLPLLPAAVNFGSGGATKAVKALEAFRPDGVRMVGEYWAGWFDKWAEDHHETDGRQEAKELSFMLKRGYSVSLYMFHGGTSFGWMNGADSHTGTDYHPDTTSYDYNAPLDEAGNPRYKYALMAAAIAEVTGKPAAPAPVASIAATFAMSPVRRSASLWDILPAPVHARQPMTFEELDQNYGYVLYRTGLPRGRSGTLKLEGMHSYAQVYVDRKLIGALDRRLGQETIDLPKLDASATLDILVENTGRVNYSRAIRTEQAGLTGAVTLAGRPIEDWTMFRLPMTDPNAIRLSAKPCSGPCFYEAEMTVDRPADTYLDMRGLHKGQLWIGSHNLGRFWGIGPVHTLYAPAPWMRQGANRILFFDLTGEGSGVPKSVNAPVFGKTTAFREAQ</sequence>
<comment type="caution">
    <text evidence="10">The sequence shown here is derived from an EMBL/GenBank/DDBJ whole genome shotgun (WGS) entry which is preliminary data.</text>
</comment>
<dbReference type="InterPro" id="IPR048912">
    <property type="entry name" value="BetaGal1-like_ABD1"/>
</dbReference>
<dbReference type="PRINTS" id="PR00742">
    <property type="entry name" value="GLHYDRLASE35"/>
</dbReference>
<dbReference type="RefSeq" id="WP_187504111.1">
    <property type="nucleotide sequence ID" value="NZ_CP162536.1"/>
</dbReference>
<accession>A0ABR7APP1</accession>